<proteinExistence type="predicted"/>
<feature type="region of interest" description="Disordered" evidence="1">
    <location>
        <begin position="1362"/>
        <end position="1387"/>
    </location>
</feature>
<feature type="compositionally biased region" description="Low complexity" evidence="1">
    <location>
        <begin position="1183"/>
        <end position="1194"/>
    </location>
</feature>
<feature type="region of interest" description="Disordered" evidence="1">
    <location>
        <begin position="211"/>
        <end position="244"/>
    </location>
</feature>
<name>A0A388LM20_CHABU</name>
<evidence type="ECO:0000313" key="2">
    <source>
        <dbReference type="EMBL" id="GBG83311.1"/>
    </source>
</evidence>
<feature type="compositionally biased region" description="Basic and acidic residues" evidence="1">
    <location>
        <begin position="229"/>
        <end position="241"/>
    </location>
</feature>
<reference evidence="2 3" key="1">
    <citation type="journal article" date="2018" name="Cell">
        <title>The Chara Genome: Secondary Complexity and Implications for Plant Terrestrialization.</title>
        <authorList>
            <person name="Nishiyama T."/>
            <person name="Sakayama H."/>
            <person name="Vries J.D."/>
            <person name="Buschmann H."/>
            <person name="Saint-Marcoux D."/>
            <person name="Ullrich K.K."/>
            <person name="Haas F.B."/>
            <person name="Vanderstraeten L."/>
            <person name="Becker D."/>
            <person name="Lang D."/>
            <person name="Vosolsobe S."/>
            <person name="Rombauts S."/>
            <person name="Wilhelmsson P.K.I."/>
            <person name="Janitza P."/>
            <person name="Kern R."/>
            <person name="Heyl A."/>
            <person name="Rumpler F."/>
            <person name="Villalobos L.I.A.C."/>
            <person name="Clay J.M."/>
            <person name="Skokan R."/>
            <person name="Toyoda A."/>
            <person name="Suzuki Y."/>
            <person name="Kagoshima H."/>
            <person name="Schijlen E."/>
            <person name="Tajeshwar N."/>
            <person name="Catarino B."/>
            <person name="Hetherington A.J."/>
            <person name="Saltykova A."/>
            <person name="Bonnot C."/>
            <person name="Breuninger H."/>
            <person name="Symeonidi A."/>
            <person name="Radhakrishnan G.V."/>
            <person name="Van Nieuwerburgh F."/>
            <person name="Deforce D."/>
            <person name="Chang C."/>
            <person name="Karol K.G."/>
            <person name="Hedrich R."/>
            <person name="Ulvskov P."/>
            <person name="Glockner G."/>
            <person name="Delwiche C.F."/>
            <person name="Petrasek J."/>
            <person name="Van de Peer Y."/>
            <person name="Friml J."/>
            <person name="Beilby M."/>
            <person name="Dolan L."/>
            <person name="Kohara Y."/>
            <person name="Sugano S."/>
            <person name="Fujiyama A."/>
            <person name="Delaux P.-M."/>
            <person name="Quint M."/>
            <person name="TheiBen G."/>
            <person name="Hagemann M."/>
            <person name="Harholt J."/>
            <person name="Dunand C."/>
            <person name="Zachgo S."/>
            <person name="Langdale J."/>
            <person name="Maumus F."/>
            <person name="Straeten D.V.D."/>
            <person name="Gould S.B."/>
            <person name="Rensing S.A."/>
        </authorList>
    </citation>
    <scope>NUCLEOTIDE SEQUENCE [LARGE SCALE GENOMIC DNA]</scope>
    <source>
        <strain evidence="2 3">S276</strain>
    </source>
</reference>
<gene>
    <name evidence="2" type="ORF">CBR_g37023</name>
</gene>
<dbReference type="EMBL" id="BFEA01000435">
    <property type="protein sequence ID" value="GBG83311.1"/>
    <property type="molecule type" value="Genomic_DNA"/>
</dbReference>
<comment type="caution">
    <text evidence="2">The sequence shown here is derived from an EMBL/GenBank/DDBJ whole genome shotgun (WGS) entry which is preliminary data.</text>
</comment>
<accession>A0A388LM20</accession>
<feature type="region of interest" description="Disordered" evidence="1">
    <location>
        <begin position="1183"/>
        <end position="1209"/>
    </location>
</feature>
<feature type="region of interest" description="Disordered" evidence="1">
    <location>
        <begin position="1499"/>
        <end position="1530"/>
    </location>
</feature>
<keyword evidence="3" id="KW-1185">Reference proteome</keyword>
<organism evidence="2 3">
    <name type="scientific">Chara braunii</name>
    <name type="common">Braun's stonewort</name>
    <dbReference type="NCBI Taxonomy" id="69332"/>
    <lineage>
        <taxon>Eukaryota</taxon>
        <taxon>Viridiplantae</taxon>
        <taxon>Streptophyta</taxon>
        <taxon>Charophyceae</taxon>
        <taxon>Charales</taxon>
        <taxon>Characeae</taxon>
        <taxon>Chara</taxon>
    </lineage>
</organism>
<dbReference type="Proteomes" id="UP000265515">
    <property type="component" value="Unassembled WGS sequence"/>
</dbReference>
<evidence type="ECO:0000256" key="1">
    <source>
        <dbReference type="SAM" id="MobiDB-lite"/>
    </source>
</evidence>
<protein>
    <submittedName>
        <fullName evidence="2">Uncharacterized protein</fullName>
    </submittedName>
</protein>
<sequence>MHSIFSTPETMSPEMHMRLAEPFPPCAKSVRHFNGVTSIHGATREDFEEDLWMIVVPCMDEHLDGWHDVNWAAMESRCPWASQYKFANMLEFGDLITLPDAVLGHKFLSRMRRTMSCISRHFSRLECHYVMSSPRTWTGSRKQELQDYARHCSFLEHYPLHCPGLSPQAVSYCCVRLTVSRTDFARVLCVATCNKSRKLVDAVVLVSRNEVGEERGRFDDSEEEEEEDTRVSPHRLGDRGTLRIPGAARGATVVEQLSMSGGGRALGSEDRTVGVVSGGEGGEQQSTQKRRGGSEGEAPGAKKKQKTKTLQQSGGKRKGAEGHVGASSQKGPASAQKLTQSAPFQPRGVIDIDAAYFVEWKNGMRTKREFAINPSQVIDIGEWEAAYNQRSLDPVQIQAIIDTMTTAYSQTEKTYELPTLKLAPLGLVKPTPGVRADRLKPEDWKDELAGQYYYYAVAGQHNAATARALLDTDVAAQVEAWRRFCAKALHRTSYNHLWTLADDKTEQGIKKQNAALRSYFPLAMAGKSAWEAEMEFFDRWETGRLLAPEGAKWIAKKKKMQGLKPGVSHIENEKDGRKVVVYNVPIEGPQKKGKKEKEPGDWFVQVTDPDPHCWKSMEALTDNEKCQLLKKVINCEVVWVQTGSSALAKQGKLGMHEAVQLVKCDRILVRLWNYYQFKHENRPDSDWTTKYPFLKKREAILAKFEGQGLDAALWDGSRKLVSDSSLFKDYPPYMGCENDKSIKATKKLVQNKKLPIDWKNKVLSVLTDSSSKSMEVALAEGMVHILWNDSKDVTSIAPFDVDPLDAQMKVVELERAVGITRCHTCVLDLCEQVDIKQWTTKVFESLNALLEHLFPSHWIVVAFVPREHDYYFMTNLHHLSVVKAMAGKWVRRTQQKKSFSVGHNLYSLDDRMYILFKGDDLRENTSVVYDARLAAGDAVAAGAHQKVTPTEISEMPFDACEWPVVIHGRDPVVYKGHEWNPTQFAHLLEFLCKKGEGIMFLGKAHAQVVWEVLKGGRNVIALEGNSEWLQFTLDFLKTAVNSGAYHCEFITKSEKPRRVWDPSTDMWFKLSARKRSRIYEFLFLEKRPARGTDIEYMRLKEHMLALLDNYYGATRLNAKNFLDRLELLYFVESEPVLRLESYGALIDADEESFTGVVFDTGAPEEDSDTEEINIDYRLAPVLPSPASSLTSPSTNRPSQATPVRRTPSKLLARLTPRPAAPPPLRPGCQVPLQHPSRKDENIHFEGQDHTHSTEADWGHDMIWHPGTIQPANWKGEWVMAIVDTDGEWKPSERLAKSDYLDIARSAVVDKVTSENSNLQPADPAIIATADRLFRELHDKQWLELSDDFYDLETSPSKKKVNWKVPPLTGTQGSVGGGPPSPLGPEGGEAVATRKEVAEAVAIRHQGEARRHHRLPLAVRAGSRTAARRCRPLDKADLRSHREIAGAASSAFLATKSAGIRTSFVTFLSSEEAGTEEGATSVHRDDRSLGSALMRLQGAESCETDGGEEWMEVEGEEEGGGWEEGGEGDEGREKELITLRDGEDGEEGGLNITNEERVDAGDEDVCGETSDSFGLVYARPGEGDIDDDAMTMEMETQVVSGLSVDHEEYDAHHLATTVHPPDGRDEAIMTVSLAKTIRRLSVNEVIDSILGDVQAKTLSSTPSKDDALLSNETFATGDLALIQPCFPVPWSPLTGGRGGVVGGRQHVTSPKKCRVGTPALAVLALPAPTLPTKERKEKQAGKH</sequence>
<feature type="compositionally biased region" description="Polar residues" evidence="1">
    <location>
        <begin position="326"/>
        <end position="341"/>
    </location>
</feature>
<feature type="region of interest" description="Disordered" evidence="1">
    <location>
        <begin position="259"/>
        <end position="341"/>
    </location>
</feature>
<feature type="compositionally biased region" description="Acidic residues" evidence="1">
    <location>
        <begin position="1501"/>
        <end position="1527"/>
    </location>
</feature>
<evidence type="ECO:0000313" key="3">
    <source>
        <dbReference type="Proteomes" id="UP000265515"/>
    </source>
</evidence>
<dbReference type="Gramene" id="GBG83311">
    <property type="protein sequence ID" value="GBG83311"/>
    <property type="gene ID" value="CBR_g37023"/>
</dbReference>